<evidence type="ECO:0000256" key="4">
    <source>
        <dbReference type="ARBA" id="ARBA00023136"/>
    </source>
</evidence>
<organism evidence="6 7">
    <name type="scientific">Solanum pinnatisectum</name>
    <name type="common">tansyleaf nightshade</name>
    <dbReference type="NCBI Taxonomy" id="50273"/>
    <lineage>
        <taxon>Eukaryota</taxon>
        <taxon>Viridiplantae</taxon>
        <taxon>Streptophyta</taxon>
        <taxon>Embryophyta</taxon>
        <taxon>Tracheophyta</taxon>
        <taxon>Spermatophyta</taxon>
        <taxon>Magnoliopsida</taxon>
        <taxon>eudicotyledons</taxon>
        <taxon>Gunneridae</taxon>
        <taxon>Pentapetalae</taxon>
        <taxon>asterids</taxon>
        <taxon>lamiids</taxon>
        <taxon>Solanales</taxon>
        <taxon>Solanaceae</taxon>
        <taxon>Solanoideae</taxon>
        <taxon>Solaneae</taxon>
        <taxon>Solanum</taxon>
    </lineage>
</organism>
<evidence type="ECO:0000256" key="1">
    <source>
        <dbReference type="ARBA" id="ARBA00004273"/>
    </source>
</evidence>
<keyword evidence="5" id="KW-1133">Transmembrane helix</keyword>
<evidence type="ECO:0000256" key="5">
    <source>
        <dbReference type="SAM" id="Phobius"/>
    </source>
</evidence>
<comment type="caution">
    <text evidence="6">The sequence shown here is derived from an EMBL/GenBank/DDBJ whole genome shotgun (WGS) entry which is preliminary data.</text>
</comment>
<keyword evidence="3" id="KW-0496">Mitochondrion</keyword>
<keyword evidence="4 5" id="KW-0472">Membrane</keyword>
<dbReference type="PANTHER" id="PTHR35308">
    <property type="entry name" value="CYTOCHROME C OXIDASE SUBUNIT 7"/>
    <property type="match status" value="1"/>
</dbReference>
<evidence type="ECO:0000313" key="6">
    <source>
        <dbReference type="EMBL" id="KAK4723698.1"/>
    </source>
</evidence>
<accession>A0AAV9LDR4</accession>
<name>A0AAV9LDR4_9SOLN</name>
<keyword evidence="2" id="KW-0999">Mitochondrion inner membrane</keyword>
<evidence type="ECO:0008006" key="8">
    <source>
        <dbReference type="Google" id="ProtNLM"/>
    </source>
</evidence>
<comment type="subcellular location">
    <subcellularLocation>
        <location evidence="1">Mitochondrion inner membrane</location>
    </subcellularLocation>
</comment>
<dbReference type="AlphaFoldDB" id="A0AAV9LDR4"/>
<dbReference type="InterPro" id="IPR039297">
    <property type="entry name" value="COX7a"/>
</dbReference>
<dbReference type="Proteomes" id="UP001311915">
    <property type="component" value="Unassembled WGS sequence"/>
</dbReference>
<dbReference type="GO" id="GO:0005743">
    <property type="term" value="C:mitochondrial inner membrane"/>
    <property type="evidence" value="ECO:0007669"/>
    <property type="project" value="UniProtKB-SubCell"/>
</dbReference>
<dbReference type="EMBL" id="JAWPEI010000006">
    <property type="protein sequence ID" value="KAK4723698.1"/>
    <property type="molecule type" value="Genomic_DNA"/>
</dbReference>
<proteinExistence type="predicted"/>
<dbReference type="PANTHER" id="PTHR35308:SF10">
    <property type="entry name" value="COX VIIA-LIKE PROTEIN"/>
    <property type="match status" value="1"/>
</dbReference>
<keyword evidence="5" id="KW-0812">Transmembrane</keyword>
<sequence>MRTQIIQTTVFNFLSVAYNISPFCPREKIVEKQKFYQSNRKHKYMKGHFDKITSMAIPTALAASALFMIGRGICNMSHGIRKKE</sequence>
<evidence type="ECO:0000256" key="3">
    <source>
        <dbReference type="ARBA" id="ARBA00023128"/>
    </source>
</evidence>
<dbReference type="Pfam" id="PF02238">
    <property type="entry name" value="COX7a"/>
    <property type="match status" value="1"/>
</dbReference>
<feature type="transmembrane region" description="Helical" evidence="5">
    <location>
        <begin position="52"/>
        <end position="74"/>
    </location>
</feature>
<evidence type="ECO:0000256" key="2">
    <source>
        <dbReference type="ARBA" id="ARBA00022792"/>
    </source>
</evidence>
<protein>
    <recommendedName>
        <fullName evidence="8">COX VIIa-like protein</fullName>
    </recommendedName>
</protein>
<reference evidence="6 7" key="1">
    <citation type="submission" date="2023-10" db="EMBL/GenBank/DDBJ databases">
        <title>Genome-Wide Identification Analysis in wild type Solanum Pinnatisectum Reveals Some Genes Defensing Phytophthora Infestans.</title>
        <authorList>
            <person name="Sun C."/>
        </authorList>
    </citation>
    <scope>NUCLEOTIDE SEQUENCE [LARGE SCALE GENOMIC DNA]</scope>
    <source>
        <strain evidence="6">LQN</strain>
        <tissue evidence="6">Leaf</tissue>
    </source>
</reference>
<gene>
    <name evidence="6" type="ORF">R3W88_026477</name>
</gene>
<keyword evidence="7" id="KW-1185">Reference proteome</keyword>
<evidence type="ECO:0000313" key="7">
    <source>
        <dbReference type="Proteomes" id="UP001311915"/>
    </source>
</evidence>